<accession>A0A8T2EWZ5</accession>
<feature type="compositionally biased region" description="Low complexity" evidence="1">
    <location>
        <begin position="283"/>
        <end position="302"/>
    </location>
</feature>
<evidence type="ECO:0000313" key="4">
    <source>
        <dbReference type="Proteomes" id="UP000694240"/>
    </source>
</evidence>
<protein>
    <recommendedName>
        <fullName evidence="2">Retrotransposon gag domain-containing protein</fullName>
    </recommendedName>
</protein>
<dbReference type="InterPro" id="IPR005162">
    <property type="entry name" value="Retrotrans_gag_dom"/>
</dbReference>
<dbReference type="PANTHER" id="PTHR33067:SF31">
    <property type="entry name" value="RNA-DIRECTED DNA POLYMERASE"/>
    <property type="match status" value="1"/>
</dbReference>
<dbReference type="PANTHER" id="PTHR33067">
    <property type="entry name" value="RNA-DIRECTED DNA POLYMERASE-RELATED"/>
    <property type="match status" value="1"/>
</dbReference>
<dbReference type="Proteomes" id="UP000694240">
    <property type="component" value="Chromosome 3"/>
</dbReference>
<dbReference type="EMBL" id="JAEFBK010000003">
    <property type="protein sequence ID" value="KAG7627174.1"/>
    <property type="molecule type" value="Genomic_DNA"/>
</dbReference>
<dbReference type="AlphaFoldDB" id="A0A8T2EWZ5"/>
<feature type="domain" description="Retrotransposon gag" evidence="2">
    <location>
        <begin position="99"/>
        <end position="151"/>
    </location>
</feature>
<feature type="region of interest" description="Disordered" evidence="1">
    <location>
        <begin position="264"/>
        <end position="339"/>
    </location>
</feature>
<proteinExistence type="predicted"/>
<keyword evidence="4" id="KW-1185">Reference proteome</keyword>
<name>A0A8T2EWZ5_9BRAS</name>
<sequence>MQTRSQGHQNLLFNDNIDRIARSLREQTHTHTMADIVDEQELPNNIGAGDFPHNHNLHHGIVPPPVQNNNFEIKSGLIAMAKGNKFHGLPMEDPLDHLDETARLWNEISGFTQQNAETFSEAWERFKGYQTKCPHHGIKQASFLSTLDRGVLPKITMLLDTASNGNFLNKDVEEGWELVENLAQSDGNYNEDYDRSIRTSSDSEDKHHIAIKALNDKIDKLLQVQQKHVHFASEDELFQVQEKLNDQCPQISYVQNQGVYNKEYNNYRSNPNLSYRSTNVGNPQDQVYPHQQPQQQPKPFVPYNQGQGFVPKQQFQGGYPQQQPPPGFQSHQHQAAAPQDSGMKTMLQTRYLEGIPTSPSVTNNSGQLPGKAIQNPKEYATAHAITICHDRELPTRHASTSITRDSEVQEGEIFVQNEVPAEIAIEEPILNCSNRSQAQVVPPSLKKHAATKTKDKVFVPPPYKPPLPFPGRFKNQLIKKYEALLEKQLKDLEITMPLVDCLALIPDSHKYVKDMITKRIKEVQGTVASIQECSEITQKKIVQEKLEDPGSFSLPCSIRQLAFSNCLCDLGASVTLMPLTIARKLGFVQYKPCDLSLILADRTLRKPYGMLEDLPIKVNGVEVPTDFIVLEMDDEPKDPLILGRPFLATVGAVIDVETALTRSGEARDLPSETLSYDKSLDSHKAAVGTKFFGSKTKVSASNKEISTHTRPLCLTVNSSNLSTCPEKSCSTKQLQSRFLQSNDWLVLKEKSIWQDKTIRELTHTVRELKNQIKELHGKAYEAPLDIKDVPNDEVIALVSKEGCEFTFERSRENDCRDDQKETYKKRDIEYLTTDLSREHVEYIAVFWSYWCSERGKTEQKVTLPPTYSITSSREGSSQLSSPSRHFHSIVEETRQSILPDILDRRGEEAVNSTILLYRRGDQAVHFASPPVILDRRGEEPVHPDS</sequence>
<reference evidence="3 4" key="1">
    <citation type="submission" date="2020-12" db="EMBL/GenBank/DDBJ databases">
        <title>Concerted genomic and epigenomic changes stabilize Arabidopsis allopolyploids.</title>
        <authorList>
            <person name="Chen Z."/>
        </authorList>
    </citation>
    <scope>NUCLEOTIDE SEQUENCE [LARGE SCALE GENOMIC DNA]</scope>
    <source>
        <strain evidence="3">Allo738</strain>
        <tissue evidence="3">Leaf</tissue>
    </source>
</reference>
<dbReference type="Pfam" id="PF03732">
    <property type="entry name" value="Retrotrans_gag"/>
    <property type="match status" value="1"/>
</dbReference>
<evidence type="ECO:0000259" key="2">
    <source>
        <dbReference type="Pfam" id="PF03732"/>
    </source>
</evidence>
<evidence type="ECO:0000256" key="1">
    <source>
        <dbReference type="SAM" id="MobiDB-lite"/>
    </source>
</evidence>
<comment type="caution">
    <text evidence="3">The sequence shown here is derived from an EMBL/GenBank/DDBJ whole genome shotgun (WGS) entry which is preliminary data.</text>
</comment>
<evidence type="ECO:0000313" key="3">
    <source>
        <dbReference type="EMBL" id="KAG7627174.1"/>
    </source>
</evidence>
<feature type="compositionally biased region" description="Polar residues" evidence="1">
    <location>
        <begin position="264"/>
        <end position="282"/>
    </location>
</feature>
<dbReference type="CDD" id="cd00303">
    <property type="entry name" value="retropepsin_like"/>
    <property type="match status" value="1"/>
</dbReference>
<gene>
    <name evidence="3" type="ORF">ISN45_At03g034430</name>
</gene>
<organism evidence="3 4">
    <name type="scientific">Arabidopsis thaliana x Arabidopsis arenosa</name>
    <dbReference type="NCBI Taxonomy" id="1240361"/>
    <lineage>
        <taxon>Eukaryota</taxon>
        <taxon>Viridiplantae</taxon>
        <taxon>Streptophyta</taxon>
        <taxon>Embryophyta</taxon>
        <taxon>Tracheophyta</taxon>
        <taxon>Spermatophyta</taxon>
        <taxon>Magnoliopsida</taxon>
        <taxon>eudicotyledons</taxon>
        <taxon>Gunneridae</taxon>
        <taxon>Pentapetalae</taxon>
        <taxon>rosids</taxon>
        <taxon>malvids</taxon>
        <taxon>Brassicales</taxon>
        <taxon>Brassicaceae</taxon>
        <taxon>Camelineae</taxon>
        <taxon>Arabidopsis</taxon>
    </lineage>
</organism>